<accession>A0A4P9WL72</accession>
<evidence type="ECO:0000256" key="6">
    <source>
        <dbReference type="ARBA" id="ARBA00022676"/>
    </source>
</evidence>
<evidence type="ECO:0000256" key="7">
    <source>
        <dbReference type="ARBA" id="ARBA00022679"/>
    </source>
</evidence>
<dbReference type="SUPFAM" id="SSF53271">
    <property type="entry name" value="PRTase-like"/>
    <property type="match status" value="1"/>
</dbReference>
<gene>
    <name evidence="11" type="ORF">BDK51DRAFT_16960</name>
</gene>
<name>A0A4P9WL72_9FUNG</name>
<dbReference type="GO" id="GO:0005525">
    <property type="term" value="F:GTP binding"/>
    <property type="evidence" value="ECO:0007669"/>
    <property type="project" value="UniProtKB-KW"/>
</dbReference>
<evidence type="ECO:0000256" key="1">
    <source>
        <dbReference type="ARBA" id="ARBA00001946"/>
    </source>
</evidence>
<dbReference type="GO" id="GO:0008655">
    <property type="term" value="P:pyrimidine-containing compound salvage"/>
    <property type="evidence" value="ECO:0007669"/>
    <property type="project" value="UniProtKB-ARBA"/>
</dbReference>
<dbReference type="InterPro" id="IPR029057">
    <property type="entry name" value="PRTase-like"/>
</dbReference>
<evidence type="ECO:0000313" key="11">
    <source>
        <dbReference type="EMBL" id="RKO93142.1"/>
    </source>
</evidence>
<sequence length="172" mass="18426">VCSVSIVRAGATMEQSLRKVVKDIPIGKMLIQTDPATGEPLLHYCKLPGDIQERYVLLSDAQIATGAAALMAIRVLLDHDVPQERIIFLSLIASPLGVSTIAKAFPSVKIVTSEVDAELDDKLYIVPGFGNFGGMCFEAALAGSVLCYSAPASFVAMRLLLSFATDRYFGTE</sequence>
<evidence type="ECO:0000256" key="8">
    <source>
        <dbReference type="ARBA" id="ARBA00022741"/>
    </source>
</evidence>
<evidence type="ECO:0000256" key="9">
    <source>
        <dbReference type="ARBA" id="ARBA00023134"/>
    </source>
</evidence>
<evidence type="ECO:0000256" key="3">
    <source>
        <dbReference type="ARBA" id="ARBA00009516"/>
    </source>
</evidence>
<feature type="domain" description="Phosphoribosyltransferase" evidence="10">
    <location>
        <begin position="1"/>
        <end position="138"/>
    </location>
</feature>
<dbReference type="Gene3D" id="3.40.50.2020">
    <property type="match status" value="1"/>
</dbReference>
<keyword evidence="7 11" id="KW-0808">Transferase</keyword>
<keyword evidence="9" id="KW-0342">GTP-binding</keyword>
<comment type="pathway">
    <text evidence="2">Pyrimidine metabolism; UMP biosynthesis via salvage pathway; UMP from uracil: step 1/1.</text>
</comment>
<dbReference type="EC" id="2.4.2.9" evidence="4"/>
<dbReference type="FunFam" id="3.40.50.2020:FF:000023">
    <property type="entry name" value="Probable uracil phosphoribosyltransferase"/>
    <property type="match status" value="1"/>
</dbReference>
<dbReference type="GO" id="GO:0004845">
    <property type="term" value="F:uracil phosphoribosyltransferase activity"/>
    <property type="evidence" value="ECO:0007669"/>
    <property type="project" value="UniProtKB-EC"/>
</dbReference>
<dbReference type="OrthoDB" id="738517at2759"/>
<evidence type="ECO:0000313" key="12">
    <source>
        <dbReference type="Proteomes" id="UP000269721"/>
    </source>
</evidence>
<keyword evidence="8" id="KW-0547">Nucleotide-binding</keyword>
<dbReference type="Pfam" id="PF14681">
    <property type="entry name" value="UPRTase"/>
    <property type="match status" value="1"/>
</dbReference>
<dbReference type="InterPro" id="IPR000836">
    <property type="entry name" value="PRTase_dom"/>
</dbReference>
<keyword evidence="5" id="KW-0021">Allosteric enzyme</keyword>
<proteinExistence type="inferred from homology"/>
<evidence type="ECO:0000259" key="10">
    <source>
        <dbReference type="Pfam" id="PF14681"/>
    </source>
</evidence>
<reference evidence="12" key="1">
    <citation type="journal article" date="2018" name="Nat. Microbiol.">
        <title>Leveraging single-cell genomics to expand the fungal tree of life.</title>
        <authorList>
            <person name="Ahrendt S.R."/>
            <person name="Quandt C.A."/>
            <person name="Ciobanu D."/>
            <person name="Clum A."/>
            <person name="Salamov A."/>
            <person name="Andreopoulos B."/>
            <person name="Cheng J.F."/>
            <person name="Woyke T."/>
            <person name="Pelin A."/>
            <person name="Henrissat B."/>
            <person name="Reynolds N.K."/>
            <person name="Benny G.L."/>
            <person name="Smith M.E."/>
            <person name="James T.Y."/>
            <person name="Grigoriev I.V."/>
        </authorList>
    </citation>
    <scope>NUCLEOTIDE SEQUENCE [LARGE SCALE GENOMIC DNA]</scope>
</reference>
<dbReference type="EMBL" id="KZ994357">
    <property type="protein sequence ID" value="RKO93142.1"/>
    <property type="molecule type" value="Genomic_DNA"/>
</dbReference>
<keyword evidence="6 11" id="KW-0328">Glycosyltransferase</keyword>
<comment type="similarity">
    <text evidence="3">Belongs to the UPRTase family.</text>
</comment>
<organism evidence="11 12">
    <name type="scientific">Blyttiomyces helicus</name>
    <dbReference type="NCBI Taxonomy" id="388810"/>
    <lineage>
        <taxon>Eukaryota</taxon>
        <taxon>Fungi</taxon>
        <taxon>Fungi incertae sedis</taxon>
        <taxon>Chytridiomycota</taxon>
        <taxon>Chytridiomycota incertae sedis</taxon>
        <taxon>Chytridiomycetes</taxon>
        <taxon>Chytridiomycetes incertae sedis</taxon>
        <taxon>Blyttiomyces</taxon>
    </lineage>
</organism>
<dbReference type="Proteomes" id="UP000269721">
    <property type="component" value="Unassembled WGS sequence"/>
</dbReference>
<evidence type="ECO:0000256" key="5">
    <source>
        <dbReference type="ARBA" id="ARBA00022533"/>
    </source>
</evidence>
<comment type="cofactor">
    <cofactor evidence="1">
        <name>Mg(2+)</name>
        <dbReference type="ChEBI" id="CHEBI:18420"/>
    </cofactor>
</comment>
<protein>
    <recommendedName>
        <fullName evidence="4">uracil phosphoribosyltransferase</fullName>
        <ecNumber evidence="4">2.4.2.9</ecNumber>
    </recommendedName>
</protein>
<evidence type="ECO:0000256" key="2">
    <source>
        <dbReference type="ARBA" id="ARBA00005180"/>
    </source>
</evidence>
<dbReference type="AlphaFoldDB" id="A0A4P9WL72"/>
<keyword evidence="12" id="KW-1185">Reference proteome</keyword>
<feature type="non-terminal residue" evidence="11">
    <location>
        <position position="1"/>
    </location>
</feature>
<dbReference type="CDD" id="cd06223">
    <property type="entry name" value="PRTases_typeI"/>
    <property type="match status" value="1"/>
</dbReference>
<evidence type="ECO:0000256" key="4">
    <source>
        <dbReference type="ARBA" id="ARBA00011894"/>
    </source>
</evidence>